<reference evidence="1 2" key="1">
    <citation type="journal article" date="2015" name="Genome Announc.">
        <title>Expanding the biotechnology potential of lactobacilli through comparative genomics of 213 strains and associated genera.</title>
        <authorList>
            <person name="Sun Z."/>
            <person name="Harris H.M."/>
            <person name="McCann A."/>
            <person name="Guo C."/>
            <person name="Argimon S."/>
            <person name="Zhang W."/>
            <person name="Yang X."/>
            <person name="Jeffery I.B."/>
            <person name="Cooney J.C."/>
            <person name="Kagawa T.F."/>
            <person name="Liu W."/>
            <person name="Song Y."/>
            <person name="Salvetti E."/>
            <person name="Wrobel A."/>
            <person name="Rasinkangas P."/>
            <person name="Parkhill J."/>
            <person name="Rea M.C."/>
            <person name="O'Sullivan O."/>
            <person name="Ritari J."/>
            <person name="Douillard F.P."/>
            <person name="Paul Ross R."/>
            <person name="Yang R."/>
            <person name="Briner A.E."/>
            <person name="Felis G.E."/>
            <person name="de Vos W.M."/>
            <person name="Barrangou R."/>
            <person name="Klaenhammer T.R."/>
            <person name="Caufield P.W."/>
            <person name="Cui Y."/>
            <person name="Zhang H."/>
            <person name="O'Toole P.W."/>
        </authorList>
    </citation>
    <scope>NUCLEOTIDE SEQUENCE [LARGE SCALE GENOMIC DNA]</scope>
    <source>
        <strain evidence="1 2">DSM 20452</strain>
    </source>
</reference>
<organism evidence="1 2">
    <name type="scientific">Ligilactobacillus murinus DSM 20452 = NBRC 14221</name>
    <dbReference type="NCBI Taxonomy" id="1423772"/>
    <lineage>
        <taxon>Bacteria</taxon>
        <taxon>Bacillati</taxon>
        <taxon>Bacillota</taxon>
        <taxon>Bacilli</taxon>
        <taxon>Lactobacillales</taxon>
        <taxon>Lactobacillaceae</taxon>
        <taxon>Ligilactobacillus</taxon>
    </lineage>
</organism>
<gene>
    <name evidence="1" type="ORF">FC48_GL000393</name>
</gene>
<dbReference type="Pfam" id="PF11148">
    <property type="entry name" value="DUF2922"/>
    <property type="match status" value="1"/>
</dbReference>
<comment type="caution">
    <text evidence="1">The sequence shown here is derived from an EMBL/GenBank/DDBJ whole genome shotgun (WGS) entry which is preliminary data.</text>
</comment>
<sequence length="78" mass="9059">MKKLDLIFLSTAKHATHHMQFNFVDTDLDTEKVKQAMQQLADLKLFVDKDKHPLYEVPMGARYVTTTDHVLFDNKPAK</sequence>
<dbReference type="PATRIC" id="fig|1423772.3.peg.432"/>
<dbReference type="GeneID" id="48467214"/>
<evidence type="ECO:0000313" key="2">
    <source>
        <dbReference type="Proteomes" id="UP000051612"/>
    </source>
</evidence>
<name>A0A0R2BFG6_9LACO</name>
<dbReference type="Proteomes" id="UP000051612">
    <property type="component" value="Unassembled WGS sequence"/>
</dbReference>
<dbReference type="InterPro" id="IPR021321">
    <property type="entry name" value="DUF2922"/>
</dbReference>
<dbReference type="EMBL" id="AYYN01000098">
    <property type="protein sequence ID" value="KRM74387.1"/>
    <property type="molecule type" value="Genomic_DNA"/>
</dbReference>
<evidence type="ECO:0000313" key="1">
    <source>
        <dbReference type="EMBL" id="KRM74387.1"/>
    </source>
</evidence>
<accession>A0A0R2BFG6</accession>
<dbReference type="RefSeq" id="WP_056959174.1">
    <property type="nucleotide sequence ID" value="NZ_AYYN01000098.1"/>
</dbReference>
<dbReference type="AlphaFoldDB" id="A0A0R2BFG6"/>
<protein>
    <recommendedName>
        <fullName evidence="3">DUF2922 domain-containing protein</fullName>
    </recommendedName>
</protein>
<proteinExistence type="predicted"/>
<evidence type="ECO:0008006" key="3">
    <source>
        <dbReference type="Google" id="ProtNLM"/>
    </source>
</evidence>